<accession>A0A3G5A644</accession>
<name>A0A3G5A644_9VIRU</name>
<organism evidence="1">
    <name type="scientific">Hyperionvirus sp</name>
    <dbReference type="NCBI Taxonomy" id="2487770"/>
    <lineage>
        <taxon>Viruses</taxon>
        <taxon>Varidnaviria</taxon>
        <taxon>Bamfordvirae</taxon>
        <taxon>Nucleocytoviricota</taxon>
        <taxon>Megaviricetes</taxon>
        <taxon>Imitervirales</taxon>
        <taxon>Mimiviridae</taxon>
        <taxon>Klosneuvirinae</taxon>
    </lineage>
</organism>
<protein>
    <submittedName>
        <fullName evidence="1">Uncharacterized protein</fullName>
    </submittedName>
</protein>
<reference evidence="1" key="1">
    <citation type="submission" date="2018-10" db="EMBL/GenBank/DDBJ databases">
        <title>Hidden diversity of soil giant viruses.</title>
        <authorList>
            <person name="Schulz F."/>
            <person name="Alteio L."/>
            <person name="Goudeau D."/>
            <person name="Ryan E.M."/>
            <person name="Malmstrom R.R."/>
            <person name="Blanchard J."/>
            <person name="Woyke T."/>
        </authorList>
    </citation>
    <scope>NUCLEOTIDE SEQUENCE</scope>
    <source>
        <strain evidence="1">HYV1</strain>
    </source>
</reference>
<proteinExistence type="predicted"/>
<sequence length="259" mass="29921">MGQSNGSYESVTEEVQMFRTSMPVPIGEFTFRKATPSELKRWSRYIFIDDKLNHVLLSDSGFDLLNSGDILKHYEKEFKMIVRTLLGKKANGAEIKHPVIRYYPQEKKREDIASIEIPINIKEKNWFCYQTGFIKIHRQPNLEKVLDKWDNYVFIDELTQKVKLSKIGELMLLKGDKLHVDTDELFREIIAYLLMKKGGGLDKHSSSRMESIMLTDQDSAVRQLSVELLPPKSLISNGIKIEKSAIVQLRQLFTALPMP</sequence>
<gene>
    <name evidence="1" type="ORF">Hyperionvirus1_71</name>
</gene>
<dbReference type="EMBL" id="MK072383">
    <property type="protein sequence ID" value="AYV82492.1"/>
    <property type="molecule type" value="Genomic_DNA"/>
</dbReference>
<evidence type="ECO:0000313" key="1">
    <source>
        <dbReference type="EMBL" id="AYV82492.1"/>
    </source>
</evidence>